<comment type="caution">
    <text evidence="1">The sequence shown here is derived from an EMBL/GenBank/DDBJ whole genome shotgun (WGS) entry which is preliminary data.</text>
</comment>
<gene>
    <name evidence="1" type="ORF">DPEC_G00146990</name>
</gene>
<proteinExistence type="predicted"/>
<organism evidence="1 2">
    <name type="scientific">Dallia pectoralis</name>
    <name type="common">Alaska blackfish</name>
    <dbReference type="NCBI Taxonomy" id="75939"/>
    <lineage>
        <taxon>Eukaryota</taxon>
        <taxon>Metazoa</taxon>
        <taxon>Chordata</taxon>
        <taxon>Craniata</taxon>
        <taxon>Vertebrata</taxon>
        <taxon>Euteleostomi</taxon>
        <taxon>Actinopterygii</taxon>
        <taxon>Neopterygii</taxon>
        <taxon>Teleostei</taxon>
        <taxon>Protacanthopterygii</taxon>
        <taxon>Esociformes</taxon>
        <taxon>Umbridae</taxon>
        <taxon>Dallia</taxon>
    </lineage>
</organism>
<accession>A0ACC2GPI4</accession>
<evidence type="ECO:0000313" key="1">
    <source>
        <dbReference type="EMBL" id="KAJ8005472.1"/>
    </source>
</evidence>
<keyword evidence="2" id="KW-1185">Reference proteome</keyword>
<protein>
    <submittedName>
        <fullName evidence="1">Uncharacterized protein</fullName>
    </submittedName>
</protein>
<sequence length="147" mass="16150">MATSLERFISADCRCADLAGETDPREKCVACLGPDHATDGLQDPPECPSCALLTIARRRERRAFFDEVIPLEGALSSDSDEPEEESSSEEEREVRKARSPAPLQTPAIFSRVPRDQRSRGEEDMNSVSMDSSTVPTPRPSLRATLSV</sequence>
<reference evidence="1" key="1">
    <citation type="submission" date="2021-05" db="EMBL/GenBank/DDBJ databases">
        <authorList>
            <person name="Pan Q."/>
            <person name="Jouanno E."/>
            <person name="Zahm M."/>
            <person name="Klopp C."/>
            <person name="Cabau C."/>
            <person name="Louis A."/>
            <person name="Berthelot C."/>
            <person name="Parey E."/>
            <person name="Roest Crollius H."/>
            <person name="Montfort J."/>
            <person name="Robinson-Rechavi M."/>
            <person name="Bouchez O."/>
            <person name="Lampietro C."/>
            <person name="Lopez Roques C."/>
            <person name="Donnadieu C."/>
            <person name="Postlethwait J."/>
            <person name="Bobe J."/>
            <person name="Dillon D."/>
            <person name="Chandos A."/>
            <person name="von Hippel F."/>
            <person name="Guiguen Y."/>
        </authorList>
    </citation>
    <scope>NUCLEOTIDE SEQUENCE</scope>
    <source>
        <strain evidence="1">YG-Jan2019</strain>
    </source>
</reference>
<dbReference type="EMBL" id="CM055738">
    <property type="protein sequence ID" value="KAJ8005472.1"/>
    <property type="molecule type" value="Genomic_DNA"/>
</dbReference>
<name>A0ACC2GPI4_DALPE</name>
<dbReference type="Proteomes" id="UP001157502">
    <property type="component" value="Chromosome 11"/>
</dbReference>
<evidence type="ECO:0000313" key="2">
    <source>
        <dbReference type="Proteomes" id="UP001157502"/>
    </source>
</evidence>